<proteinExistence type="predicted"/>
<name>B9D3J2_CAMRE</name>
<organism evidence="1 2">
    <name type="scientific">Campylobacter rectus RM3267</name>
    <dbReference type="NCBI Taxonomy" id="553218"/>
    <lineage>
        <taxon>Bacteria</taxon>
        <taxon>Pseudomonadati</taxon>
        <taxon>Campylobacterota</taxon>
        <taxon>Epsilonproteobacteria</taxon>
        <taxon>Campylobacterales</taxon>
        <taxon>Campylobacteraceae</taxon>
        <taxon>Campylobacter</taxon>
    </lineage>
</organism>
<protein>
    <submittedName>
        <fullName evidence="1">Uncharacterized protein</fullName>
    </submittedName>
</protein>
<gene>
    <name evidence="1" type="ORF">CAMRE0001_0046</name>
</gene>
<dbReference type="RefSeq" id="WP_004320298.1">
    <property type="nucleotide sequence ID" value="NZ_ACFU01000020.1"/>
</dbReference>
<accession>B9D3J2</accession>
<reference evidence="1 2" key="1">
    <citation type="submission" date="2008-08" db="EMBL/GenBank/DDBJ databases">
        <authorList>
            <person name="Madupu R."/>
            <person name="Durkin A.S."/>
            <person name="Torralba M."/>
            <person name="Methe B."/>
            <person name="Sutton G.G."/>
            <person name="Strausberg R.L."/>
            <person name="Nelson K.E."/>
        </authorList>
    </citation>
    <scope>NUCLEOTIDE SEQUENCE [LARGE SCALE GENOMIC DNA]</scope>
    <source>
        <strain evidence="1 2">RM3267</strain>
    </source>
</reference>
<dbReference type="EMBL" id="ACFU01000020">
    <property type="protein sequence ID" value="EEF13450.1"/>
    <property type="molecule type" value="Genomic_DNA"/>
</dbReference>
<sequence length="51" mass="5530">MRIYFYVTAISILLLINASSSSPSNIRLISPSSTQLLALEAADHVAFFTDA</sequence>
<evidence type="ECO:0000313" key="2">
    <source>
        <dbReference type="Proteomes" id="UP000003082"/>
    </source>
</evidence>
<keyword evidence="2" id="KW-1185">Reference proteome</keyword>
<dbReference type="Proteomes" id="UP000003082">
    <property type="component" value="Unassembled WGS sequence"/>
</dbReference>
<comment type="caution">
    <text evidence="1">The sequence shown here is derived from an EMBL/GenBank/DDBJ whole genome shotgun (WGS) entry which is preliminary data.</text>
</comment>
<dbReference type="AlphaFoldDB" id="B9D3J2"/>
<evidence type="ECO:0000313" key="1">
    <source>
        <dbReference type="EMBL" id="EEF13450.1"/>
    </source>
</evidence>